<gene>
    <name evidence="1" type="ORF">DRF57_23015</name>
</gene>
<accession>A0ABX9IDG2</accession>
<comment type="caution">
    <text evidence="1">The sequence shown here is derived from an EMBL/GenBank/DDBJ whole genome shotgun (WGS) entry which is preliminary data.</text>
</comment>
<protein>
    <submittedName>
        <fullName evidence="1">Uncharacterized protein</fullName>
    </submittedName>
</protein>
<organism evidence="1 2">
    <name type="scientific">Chryseobacterium rhizosphaerae</name>
    <dbReference type="NCBI Taxonomy" id="395937"/>
    <lineage>
        <taxon>Bacteria</taxon>
        <taxon>Pseudomonadati</taxon>
        <taxon>Bacteroidota</taxon>
        <taxon>Flavobacteriia</taxon>
        <taxon>Flavobacteriales</taxon>
        <taxon>Weeksellaceae</taxon>
        <taxon>Chryseobacterium group</taxon>
        <taxon>Chryseobacterium</taxon>
    </lineage>
</organism>
<reference evidence="1 2" key="1">
    <citation type="journal article" date="2010" name="Syst. Appl. Microbiol.">
        <title>Four new species of Chryseobacterium from the rhizosphere of coastal sand dune plants, Chryseobacterium elymi sp. nov., Chryseobacterium hagamense sp. nov., Chryseobacterium lathyri sp. nov. and Chryseobacterium rhizosphaerae sp. nov.</title>
        <authorList>
            <person name="Cho S.H."/>
            <person name="Lee K.S."/>
            <person name="Shin D.S."/>
            <person name="Han J.H."/>
            <person name="Park K.S."/>
            <person name="Lee C.H."/>
            <person name="Park K.H."/>
            <person name="Kim S.B."/>
        </authorList>
    </citation>
    <scope>NUCLEOTIDE SEQUENCE [LARGE SCALE GENOMIC DNA]</scope>
    <source>
        <strain evidence="1 2">KCTC 22548</strain>
    </source>
</reference>
<dbReference type="EMBL" id="QNUF01000052">
    <property type="protein sequence ID" value="REC69761.1"/>
    <property type="molecule type" value="Genomic_DNA"/>
</dbReference>
<sequence length="231" mass="27192">MRNIWFTIYSSTKDDNKYIGLNNYRTLLEILLIPAIQDKINREKKAQKIMFCLIPQLEKDLIDNFKSNYVNKKIVNGGIINLEASSKGVDWNDISDQERKDFLIEKWKVLFNNLSDDYFVTDKSEVIASLDELKNKDWKITRSPFKRKVKYNKENYAVVLDVTTERAQLALVRDSDNKWFVLRIFETSKIQTDANFKGFQLDGDTLKFIYKNPFNAMFESPVIFSLKEIIN</sequence>
<dbReference type="RefSeq" id="WP_115921084.1">
    <property type="nucleotide sequence ID" value="NZ_BJYH01000089.1"/>
</dbReference>
<proteinExistence type="predicted"/>
<keyword evidence="2" id="KW-1185">Reference proteome</keyword>
<evidence type="ECO:0000313" key="2">
    <source>
        <dbReference type="Proteomes" id="UP000256491"/>
    </source>
</evidence>
<name>A0ABX9IDG2_9FLAO</name>
<dbReference type="Proteomes" id="UP000256491">
    <property type="component" value="Unassembled WGS sequence"/>
</dbReference>
<evidence type="ECO:0000313" key="1">
    <source>
        <dbReference type="EMBL" id="REC69761.1"/>
    </source>
</evidence>